<dbReference type="AlphaFoldDB" id="A0A6A4LZL3"/>
<accession>A0A6A4LZL3</accession>
<dbReference type="Pfam" id="PF02201">
    <property type="entry name" value="SWIB"/>
    <property type="match status" value="2"/>
</dbReference>
<dbReference type="CDD" id="cd10567">
    <property type="entry name" value="SWIB-MDM2_like"/>
    <property type="match status" value="2"/>
</dbReference>
<dbReference type="InterPro" id="IPR019835">
    <property type="entry name" value="SWIB_domain"/>
</dbReference>
<protein>
    <recommendedName>
        <fullName evidence="2">DM2 domain-containing protein</fullName>
    </recommendedName>
</protein>
<keyword evidence="4" id="KW-1185">Reference proteome</keyword>
<feature type="region of interest" description="Disordered" evidence="1">
    <location>
        <begin position="263"/>
        <end position="288"/>
    </location>
</feature>
<feature type="region of interest" description="Disordered" evidence="1">
    <location>
        <begin position="129"/>
        <end position="181"/>
    </location>
</feature>
<dbReference type="EMBL" id="QEFC01001160">
    <property type="protein sequence ID" value="KAE9459768.1"/>
    <property type="molecule type" value="Genomic_DNA"/>
</dbReference>
<name>A0A6A4LZL3_9ERIC</name>
<dbReference type="Gene3D" id="1.10.245.10">
    <property type="entry name" value="SWIB/MDM2 domain"/>
    <property type="match status" value="2"/>
</dbReference>
<evidence type="ECO:0000259" key="2">
    <source>
        <dbReference type="PROSITE" id="PS51925"/>
    </source>
</evidence>
<dbReference type="InterPro" id="IPR003121">
    <property type="entry name" value="SWIB_MDM2_domain"/>
</dbReference>
<feature type="domain" description="DM2" evidence="2">
    <location>
        <begin position="181"/>
        <end position="258"/>
    </location>
</feature>
<gene>
    <name evidence="3" type="ORF">C3L33_08327</name>
</gene>
<dbReference type="SUPFAM" id="SSF47592">
    <property type="entry name" value="SWIB/MDM2 domain"/>
    <property type="match status" value="2"/>
</dbReference>
<dbReference type="PROSITE" id="PS51925">
    <property type="entry name" value="SWIB_MDM2"/>
    <property type="match status" value="1"/>
</dbReference>
<sequence>MRERSDGRRNDAAQGVPFGAQVKEGRAIARGVETVLRQSDPNAVTTLNGVVQQLEGKLGLDLSHKAGFIRDQINLLLRSPPPTPQPSHPQKDHFALHQHQQHPQYPQYPPHFALQQQQQHYQFYRPAAEDLGFRHPPPPQLQPPHPPLLQPQQPLATKRKPNVQNAESAPVGTKRRGGPGGLNKVCGVSPELQAIVGEPALSRTEIVKQLWVYIRKHNLQDPSNKRKIICDDALRIVFETDSTDMFKMNKLLSKHIIPLGPTRESGQAKRLKEDVEPATESREPSPPPMIISEALAQFFGTGEREMLQSEALSRVWDYIKANRFIYVCVNAGTALDVTDLLVCLQDPLNSMTILCDTKLQELFGGESISALGIPGILACHHLFKQ</sequence>
<feature type="compositionally biased region" description="Pro residues" evidence="1">
    <location>
        <begin position="135"/>
        <end position="149"/>
    </location>
</feature>
<reference evidence="3 4" key="1">
    <citation type="journal article" date="2019" name="Genome Biol. Evol.">
        <title>The Rhododendron genome and chromosomal organization provide insight into shared whole-genome duplications across the heath family (Ericaceae).</title>
        <authorList>
            <person name="Soza V.L."/>
            <person name="Lindsley D."/>
            <person name="Waalkes A."/>
            <person name="Ramage E."/>
            <person name="Patwardhan R.P."/>
            <person name="Burton J.N."/>
            <person name="Adey A."/>
            <person name="Kumar A."/>
            <person name="Qiu R."/>
            <person name="Shendure J."/>
            <person name="Hall B."/>
        </authorList>
    </citation>
    <scope>NUCLEOTIDE SEQUENCE [LARGE SCALE GENOMIC DNA]</scope>
    <source>
        <strain evidence="3">RSF 1966-606</strain>
    </source>
</reference>
<evidence type="ECO:0000313" key="4">
    <source>
        <dbReference type="Proteomes" id="UP000428333"/>
    </source>
</evidence>
<proteinExistence type="predicted"/>
<dbReference type="Proteomes" id="UP000428333">
    <property type="component" value="Linkage Group LG05"/>
</dbReference>
<dbReference type="InterPro" id="IPR014876">
    <property type="entry name" value="DEK_C"/>
</dbReference>
<comment type="caution">
    <text evidence="3">The sequence shown here is derived from an EMBL/GenBank/DDBJ whole genome shotgun (WGS) entry which is preliminary data.</text>
</comment>
<dbReference type="SMART" id="SM00151">
    <property type="entry name" value="SWIB"/>
    <property type="match status" value="2"/>
</dbReference>
<dbReference type="Pfam" id="PF08766">
    <property type="entry name" value="DEK_C"/>
    <property type="match status" value="1"/>
</dbReference>
<dbReference type="OrthoDB" id="10251073at2759"/>
<feature type="non-terminal residue" evidence="3">
    <location>
        <position position="1"/>
    </location>
</feature>
<feature type="region of interest" description="Disordered" evidence="1">
    <location>
        <begin position="77"/>
        <end position="103"/>
    </location>
</feature>
<evidence type="ECO:0000313" key="3">
    <source>
        <dbReference type="EMBL" id="KAE9459768.1"/>
    </source>
</evidence>
<dbReference type="PANTHER" id="PTHR13844">
    <property type="entry name" value="SWI/SNF-RELATED MATRIX-ASSOCIATED ACTIN-DEPENDENT REGULATOR OF CHROMATIN SUBFAMILY D"/>
    <property type="match status" value="1"/>
</dbReference>
<feature type="compositionally biased region" description="Basic and acidic residues" evidence="1">
    <location>
        <begin position="266"/>
        <end position="283"/>
    </location>
</feature>
<organism evidence="3 4">
    <name type="scientific">Rhododendron williamsianum</name>
    <dbReference type="NCBI Taxonomy" id="262921"/>
    <lineage>
        <taxon>Eukaryota</taxon>
        <taxon>Viridiplantae</taxon>
        <taxon>Streptophyta</taxon>
        <taxon>Embryophyta</taxon>
        <taxon>Tracheophyta</taxon>
        <taxon>Spermatophyta</taxon>
        <taxon>Magnoliopsida</taxon>
        <taxon>eudicotyledons</taxon>
        <taxon>Gunneridae</taxon>
        <taxon>Pentapetalae</taxon>
        <taxon>asterids</taxon>
        <taxon>Ericales</taxon>
        <taxon>Ericaceae</taxon>
        <taxon>Ericoideae</taxon>
        <taxon>Rhodoreae</taxon>
        <taxon>Rhododendron</taxon>
    </lineage>
</organism>
<evidence type="ECO:0000256" key="1">
    <source>
        <dbReference type="SAM" id="MobiDB-lite"/>
    </source>
</evidence>
<dbReference type="InterPro" id="IPR036885">
    <property type="entry name" value="SWIB_MDM2_dom_sf"/>
</dbReference>